<keyword evidence="11" id="KW-1185">Reference proteome</keyword>
<sequence length="706" mass="79305">MDEERSPLRQLNEKPARHEPAEKSALSKLPVPSVKRPLPGKEQSAGQSNLRQPAKKRLLDQTEDKAPPNKRKMVSASVVGFKPRPPVMSQRPAVNPVYKTSAATVAGGPSRGAMKKPVAATSKPEAPSGGGAASRRPGWDLKGKMNDMQMKVSSYQEQVRNTKTQNRELREEAERAQRELESLREEHSALLNKMSDVQSKVTSYQEQVQTISQENQGLRERGDRAQRELEGLTLEHSALLNKMSDVQSKVTSYREQIQTISQENQGLRERGDRAQRELEGLTLEHSALLNKMRAYEMENQELSSLKRTLEMDLSRERALSAQRLQEVRELTQSNAEQTDKLHQGEMERRALHNTLLELKGNIRVFCRVRPLLDGGQQQSSFEIQPQDKTIMLVKTEESHIGKEKELHKYPFKFDHVFPPQCSQQQVFSEISLLVQSALDGYNVCSFAYGQTGSGKTYTMEGPDVLAGEQMGMIPRAVQQIFQAACKLREQGWEYQFTASFLEIYNETIRDLLVSNKTPKKMDYEIKRASPTADIRVTNLKYIPVTSEEEVLVLIKLAKQNRSTARTQVNDVSSRSHSVFQLRIEGKNAARDVSCNSILSLVDLAGSERVQKSQSTGDRLKEMKSINASLTNLGLVFSALASKDGFVPYRNSKLTYLLQDCLGGNSKTLMFVNISPEIESFSESLNSLRFASKVNECVIGTATANRK</sequence>
<dbReference type="PRINTS" id="PR00380">
    <property type="entry name" value="KINESINHEAVY"/>
</dbReference>
<evidence type="ECO:0000256" key="1">
    <source>
        <dbReference type="ARBA" id="ARBA00004245"/>
    </source>
</evidence>
<keyword evidence="5 7" id="KW-0505">Motor protein</keyword>
<evidence type="ECO:0000259" key="9">
    <source>
        <dbReference type="PROSITE" id="PS50067"/>
    </source>
</evidence>
<name>A0AAD8CQJ8_ACIOX</name>
<dbReference type="SUPFAM" id="SSF52540">
    <property type="entry name" value="P-loop containing nucleoside triphosphate hydrolases"/>
    <property type="match status" value="1"/>
</dbReference>
<feature type="region of interest" description="Disordered" evidence="8">
    <location>
        <begin position="154"/>
        <end position="173"/>
    </location>
</feature>
<dbReference type="Gene3D" id="1.10.287.1490">
    <property type="match status" value="1"/>
</dbReference>
<dbReference type="GO" id="GO:0008017">
    <property type="term" value="F:microtubule binding"/>
    <property type="evidence" value="ECO:0007669"/>
    <property type="project" value="InterPro"/>
</dbReference>
<keyword evidence="4 7" id="KW-0067">ATP-binding</keyword>
<comment type="subcellular location">
    <subcellularLocation>
        <location evidence="1">Cytoplasm</location>
        <location evidence="1">Cytoskeleton</location>
    </subcellularLocation>
</comment>
<evidence type="ECO:0000256" key="8">
    <source>
        <dbReference type="SAM" id="MobiDB-lite"/>
    </source>
</evidence>
<comment type="caution">
    <text evidence="10">The sequence shown here is derived from an EMBL/GenBank/DDBJ whole genome shotgun (WGS) entry which is preliminary data.</text>
</comment>
<dbReference type="EMBL" id="JAGXEW010000032">
    <property type="protein sequence ID" value="KAK1155051.1"/>
    <property type="molecule type" value="Genomic_DNA"/>
</dbReference>
<organism evidence="10 11">
    <name type="scientific">Acipenser oxyrinchus oxyrinchus</name>
    <dbReference type="NCBI Taxonomy" id="40147"/>
    <lineage>
        <taxon>Eukaryota</taxon>
        <taxon>Metazoa</taxon>
        <taxon>Chordata</taxon>
        <taxon>Craniata</taxon>
        <taxon>Vertebrata</taxon>
        <taxon>Euteleostomi</taxon>
        <taxon>Actinopterygii</taxon>
        <taxon>Chondrostei</taxon>
        <taxon>Acipenseriformes</taxon>
        <taxon>Acipenseridae</taxon>
        <taxon>Acipenser</taxon>
    </lineage>
</organism>
<keyword evidence="6" id="KW-0963">Cytoplasm</keyword>
<feature type="compositionally biased region" description="Basic and acidic residues" evidence="8">
    <location>
        <begin position="1"/>
        <end position="22"/>
    </location>
</feature>
<dbReference type="Gene3D" id="3.40.850.10">
    <property type="entry name" value="Kinesin motor domain"/>
    <property type="match status" value="1"/>
</dbReference>
<dbReference type="Proteomes" id="UP001230051">
    <property type="component" value="Unassembled WGS sequence"/>
</dbReference>
<keyword evidence="2" id="KW-0493">Microtubule</keyword>
<dbReference type="GO" id="GO:0005874">
    <property type="term" value="C:microtubule"/>
    <property type="evidence" value="ECO:0007669"/>
    <property type="project" value="UniProtKB-KW"/>
</dbReference>
<dbReference type="CDD" id="cd01366">
    <property type="entry name" value="KISc_C_terminal"/>
    <property type="match status" value="1"/>
</dbReference>
<gene>
    <name evidence="10" type="primary">kifc1.L</name>
    <name evidence="10" type="ORF">AOXY_G27391</name>
</gene>
<evidence type="ECO:0000256" key="3">
    <source>
        <dbReference type="ARBA" id="ARBA00022741"/>
    </source>
</evidence>
<proteinExistence type="inferred from homology"/>
<dbReference type="InterPro" id="IPR001752">
    <property type="entry name" value="Kinesin_motor_dom"/>
</dbReference>
<evidence type="ECO:0000256" key="6">
    <source>
        <dbReference type="ARBA" id="ARBA00023212"/>
    </source>
</evidence>
<feature type="compositionally biased region" description="Basic and acidic residues" evidence="8">
    <location>
        <begin position="57"/>
        <end position="67"/>
    </location>
</feature>
<dbReference type="InterPro" id="IPR027417">
    <property type="entry name" value="P-loop_NTPase"/>
</dbReference>
<evidence type="ECO:0000313" key="10">
    <source>
        <dbReference type="EMBL" id="KAK1155051.1"/>
    </source>
</evidence>
<accession>A0AAD8CQJ8</accession>
<dbReference type="GO" id="GO:0003777">
    <property type="term" value="F:microtubule motor activity"/>
    <property type="evidence" value="ECO:0007669"/>
    <property type="project" value="InterPro"/>
</dbReference>
<dbReference type="GO" id="GO:0005524">
    <property type="term" value="F:ATP binding"/>
    <property type="evidence" value="ECO:0007669"/>
    <property type="project" value="UniProtKB-UniRule"/>
</dbReference>
<dbReference type="GO" id="GO:0007018">
    <property type="term" value="P:microtubule-based movement"/>
    <property type="evidence" value="ECO:0007669"/>
    <property type="project" value="InterPro"/>
</dbReference>
<dbReference type="Pfam" id="PF00225">
    <property type="entry name" value="Kinesin"/>
    <property type="match status" value="1"/>
</dbReference>
<dbReference type="AlphaFoldDB" id="A0AAD8CQJ8"/>
<evidence type="ECO:0000313" key="11">
    <source>
        <dbReference type="Proteomes" id="UP001230051"/>
    </source>
</evidence>
<keyword evidence="6" id="KW-0206">Cytoskeleton</keyword>
<dbReference type="InterPro" id="IPR036961">
    <property type="entry name" value="Kinesin_motor_dom_sf"/>
</dbReference>
<dbReference type="SMART" id="SM00129">
    <property type="entry name" value="KISc"/>
    <property type="match status" value="1"/>
</dbReference>
<feature type="compositionally biased region" description="Polar residues" evidence="8">
    <location>
        <begin position="154"/>
        <end position="164"/>
    </location>
</feature>
<feature type="region of interest" description="Disordered" evidence="8">
    <location>
        <begin position="1"/>
        <end position="140"/>
    </location>
</feature>
<dbReference type="PANTHER" id="PTHR47972:SF45">
    <property type="entry name" value="PROTEIN CLARET SEGREGATIONAL"/>
    <property type="match status" value="1"/>
</dbReference>
<evidence type="ECO:0000256" key="4">
    <source>
        <dbReference type="ARBA" id="ARBA00022840"/>
    </source>
</evidence>
<dbReference type="PROSITE" id="PS50067">
    <property type="entry name" value="KINESIN_MOTOR_2"/>
    <property type="match status" value="1"/>
</dbReference>
<comment type="similarity">
    <text evidence="7">Belongs to the TRAFAC class myosin-kinesin ATPase superfamily. Kinesin family.</text>
</comment>
<protein>
    <submittedName>
        <fullName evidence="10">Carboxy-terminal kinesin 2-like isoform X2</fullName>
    </submittedName>
</protein>
<keyword evidence="3 7" id="KW-0547">Nucleotide-binding</keyword>
<evidence type="ECO:0000256" key="5">
    <source>
        <dbReference type="ARBA" id="ARBA00023175"/>
    </source>
</evidence>
<reference evidence="10" key="1">
    <citation type="submission" date="2022-02" db="EMBL/GenBank/DDBJ databases">
        <title>Atlantic sturgeon de novo genome assembly.</title>
        <authorList>
            <person name="Stock M."/>
            <person name="Klopp C."/>
            <person name="Guiguen Y."/>
            <person name="Cabau C."/>
            <person name="Parinello H."/>
            <person name="Santidrian Yebra-Pimentel E."/>
            <person name="Kuhl H."/>
            <person name="Dirks R.P."/>
            <person name="Guessner J."/>
            <person name="Wuertz S."/>
            <person name="Du K."/>
            <person name="Schartl M."/>
        </authorList>
    </citation>
    <scope>NUCLEOTIDE SEQUENCE</scope>
    <source>
        <strain evidence="10">STURGEONOMICS-FGT-2020</strain>
        <tissue evidence="10">Whole blood</tissue>
    </source>
</reference>
<feature type="binding site" evidence="7">
    <location>
        <begin position="449"/>
        <end position="456"/>
    </location>
    <ligand>
        <name>ATP</name>
        <dbReference type="ChEBI" id="CHEBI:30616"/>
    </ligand>
</feature>
<dbReference type="PANTHER" id="PTHR47972">
    <property type="entry name" value="KINESIN-LIKE PROTEIN KLP-3"/>
    <property type="match status" value="1"/>
</dbReference>
<dbReference type="InterPro" id="IPR027640">
    <property type="entry name" value="Kinesin-like_fam"/>
</dbReference>
<feature type="domain" description="Kinesin motor" evidence="9">
    <location>
        <begin position="361"/>
        <end position="696"/>
    </location>
</feature>
<evidence type="ECO:0000256" key="7">
    <source>
        <dbReference type="PROSITE-ProRule" id="PRU00283"/>
    </source>
</evidence>
<evidence type="ECO:0000256" key="2">
    <source>
        <dbReference type="ARBA" id="ARBA00022701"/>
    </source>
</evidence>